<name>A0AAD8N7R7_9APIA</name>
<dbReference type="InterPro" id="IPR014710">
    <property type="entry name" value="RmlC-like_jellyroll"/>
</dbReference>
<dbReference type="InterPro" id="IPR050253">
    <property type="entry name" value="Seed_Storage-Functional"/>
</dbReference>
<protein>
    <recommendedName>
        <fullName evidence="3">Vicilin</fullName>
    </recommendedName>
</protein>
<dbReference type="PANTHER" id="PTHR31189">
    <property type="entry name" value="OS03G0336100 PROTEIN-RELATED"/>
    <property type="match status" value="1"/>
</dbReference>
<evidence type="ECO:0008006" key="3">
    <source>
        <dbReference type="Google" id="ProtNLM"/>
    </source>
</evidence>
<dbReference type="InterPro" id="IPR011051">
    <property type="entry name" value="RmlC_Cupin_sf"/>
</dbReference>
<keyword evidence="2" id="KW-1185">Reference proteome</keyword>
<evidence type="ECO:0000313" key="1">
    <source>
        <dbReference type="EMBL" id="KAK1399077.1"/>
    </source>
</evidence>
<reference evidence="1" key="1">
    <citation type="submission" date="2023-02" db="EMBL/GenBank/DDBJ databases">
        <title>Genome of toxic invasive species Heracleum sosnowskyi carries increased number of genes despite the absence of recent whole-genome duplications.</title>
        <authorList>
            <person name="Schelkunov M."/>
            <person name="Shtratnikova V."/>
            <person name="Makarenko M."/>
            <person name="Klepikova A."/>
            <person name="Omelchenko D."/>
            <person name="Novikova G."/>
            <person name="Obukhova E."/>
            <person name="Bogdanov V."/>
            <person name="Penin A."/>
            <person name="Logacheva M."/>
        </authorList>
    </citation>
    <scope>NUCLEOTIDE SEQUENCE</scope>
    <source>
        <strain evidence="1">Hsosn_3</strain>
        <tissue evidence="1">Leaf</tissue>
    </source>
</reference>
<organism evidence="1 2">
    <name type="scientific">Heracleum sosnowskyi</name>
    <dbReference type="NCBI Taxonomy" id="360622"/>
    <lineage>
        <taxon>Eukaryota</taxon>
        <taxon>Viridiplantae</taxon>
        <taxon>Streptophyta</taxon>
        <taxon>Embryophyta</taxon>
        <taxon>Tracheophyta</taxon>
        <taxon>Spermatophyta</taxon>
        <taxon>Magnoliopsida</taxon>
        <taxon>eudicotyledons</taxon>
        <taxon>Gunneridae</taxon>
        <taxon>Pentapetalae</taxon>
        <taxon>asterids</taxon>
        <taxon>campanulids</taxon>
        <taxon>Apiales</taxon>
        <taxon>Apiaceae</taxon>
        <taxon>Apioideae</taxon>
        <taxon>apioid superclade</taxon>
        <taxon>Tordylieae</taxon>
        <taxon>Tordyliinae</taxon>
        <taxon>Heracleum</taxon>
    </lineage>
</organism>
<evidence type="ECO:0000313" key="2">
    <source>
        <dbReference type="Proteomes" id="UP001237642"/>
    </source>
</evidence>
<gene>
    <name evidence="1" type="ORF">POM88_008940</name>
</gene>
<accession>A0AAD8N7R7</accession>
<dbReference type="Gene3D" id="2.60.120.10">
    <property type="entry name" value="Jelly Rolls"/>
    <property type="match status" value="1"/>
</dbReference>
<proteinExistence type="predicted"/>
<dbReference type="PANTHER" id="PTHR31189:SF13">
    <property type="entry name" value="CUPINCIN"/>
    <property type="match status" value="1"/>
</dbReference>
<dbReference type="Proteomes" id="UP001237642">
    <property type="component" value="Unassembled WGS sequence"/>
</dbReference>
<dbReference type="CDD" id="cd02244">
    <property type="entry name" value="cupin_7S_vicilin-like_N"/>
    <property type="match status" value="1"/>
</dbReference>
<sequence>MGVGSLTSFTAIAFDTRDANCKLNTQSPEERYRACLQHCEQHRPQCGQQCIEKYRKEQQKDDNPYAFKEQHFTTIESQHGRLRFLQKFLDCIKVAGRGRVIFLHPDGRESINLQQGDIYRFYAGTTAYLINPDKREKLEIASLIQPVSAPGEFKEFFGSGGENPKSFLTTFSAELLEAAFKASL</sequence>
<comment type="caution">
    <text evidence="1">The sequence shown here is derived from an EMBL/GenBank/DDBJ whole genome shotgun (WGS) entry which is preliminary data.</text>
</comment>
<dbReference type="EMBL" id="JAUIZM010000002">
    <property type="protein sequence ID" value="KAK1399077.1"/>
    <property type="molecule type" value="Genomic_DNA"/>
</dbReference>
<reference evidence="1" key="2">
    <citation type="submission" date="2023-05" db="EMBL/GenBank/DDBJ databases">
        <authorList>
            <person name="Schelkunov M.I."/>
        </authorList>
    </citation>
    <scope>NUCLEOTIDE SEQUENCE</scope>
    <source>
        <strain evidence="1">Hsosn_3</strain>
        <tissue evidence="1">Leaf</tissue>
    </source>
</reference>
<dbReference type="AlphaFoldDB" id="A0AAD8N7R7"/>
<dbReference type="SUPFAM" id="SSF51182">
    <property type="entry name" value="RmlC-like cupins"/>
    <property type="match status" value="1"/>
</dbReference>